<dbReference type="GO" id="GO:0016413">
    <property type="term" value="F:O-acetyltransferase activity"/>
    <property type="evidence" value="ECO:0007669"/>
    <property type="project" value="TreeGrafter"/>
</dbReference>
<reference evidence="9" key="1">
    <citation type="submission" date="2022-07" db="EMBL/GenBank/DDBJ databases">
        <title>Prevotella copri.</title>
        <authorList>
            <person name="Yang C."/>
        </authorList>
    </citation>
    <scope>NUCLEOTIDE SEQUENCE</scope>
    <source>
        <strain evidence="9">HF2107</strain>
    </source>
</reference>
<dbReference type="PANTHER" id="PTHR40074:SF2">
    <property type="entry name" value="O-ACETYLTRANSFERASE WECH"/>
    <property type="match status" value="1"/>
</dbReference>
<evidence type="ECO:0000313" key="10">
    <source>
        <dbReference type="Proteomes" id="UP001205531"/>
    </source>
</evidence>
<dbReference type="Proteomes" id="UP001205531">
    <property type="component" value="Unassembled WGS sequence"/>
</dbReference>
<feature type="transmembrane region" description="Helical" evidence="7">
    <location>
        <begin position="125"/>
        <end position="143"/>
    </location>
</feature>
<dbReference type="Pfam" id="PF01757">
    <property type="entry name" value="Acyl_transf_3"/>
    <property type="match status" value="1"/>
</dbReference>
<proteinExistence type="inferred from homology"/>
<dbReference type="AlphaFoldDB" id="A0AAW5IKV3"/>
<comment type="caution">
    <text evidence="9">The sequence shown here is derived from an EMBL/GenBank/DDBJ whole genome shotgun (WGS) entry which is preliminary data.</text>
</comment>
<name>A0AAW5IKV3_9BACT</name>
<keyword evidence="5 7" id="KW-1133">Transmembrane helix</keyword>
<dbReference type="PANTHER" id="PTHR40074">
    <property type="entry name" value="O-ACETYLTRANSFERASE WECH"/>
    <property type="match status" value="1"/>
</dbReference>
<dbReference type="InterPro" id="IPR002656">
    <property type="entry name" value="Acyl_transf_3_dom"/>
</dbReference>
<evidence type="ECO:0000256" key="6">
    <source>
        <dbReference type="ARBA" id="ARBA00023136"/>
    </source>
</evidence>
<evidence type="ECO:0000259" key="8">
    <source>
        <dbReference type="Pfam" id="PF01757"/>
    </source>
</evidence>
<keyword evidence="6 7" id="KW-0472">Membrane</keyword>
<gene>
    <name evidence="9" type="ORF">NNC64_06120</name>
</gene>
<evidence type="ECO:0000313" key="9">
    <source>
        <dbReference type="EMBL" id="MCP9564145.1"/>
    </source>
</evidence>
<dbReference type="GO" id="GO:0009246">
    <property type="term" value="P:enterobacterial common antigen biosynthetic process"/>
    <property type="evidence" value="ECO:0007669"/>
    <property type="project" value="TreeGrafter"/>
</dbReference>
<sequence>MVKIDKKTSYKISYLGWICACLVVMIHVPIPAERYSSGWLLSEILSYGVCLIAVPFFFIVSGFFLGRHIGEKGWWLKEVKKRITSLLIPFFIFNFLYWLIFDHNIEGLSLIGLLKIIIGTPSHSWSFMVCQIIIFVCCFKYHIE</sequence>
<evidence type="ECO:0000256" key="7">
    <source>
        <dbReference type="SAM" id="Phobius"/>
    </source>
</evidence>
<keyword evidence="9" id="KW-0012">Acyltransferase</keyword>
<organism evidence="9 10">
    <name type="scientific">Segatella copri</name>
    <dbReference type="NCBI Taxonomy" id="165179"/>
    <lineage>
        <taxon>Bacteria</taxon>
        <taxon>Pseudomonadati</taxon>
        <taxon>Bacteroidota</taxon>
        <taxon>Bacteroidia</taxon>
        <taxon>Bacteroidales</taxon>
        <taxon>Prevotellaceae</taxon>
        <taxon>Segatella</taxon>
    </lineage>
</organism>
<comment type="subcellular location">
    <subcellularLocation>
        <location evidence="1">Cell membrane</location>
        <topology evidence="1">Multi-pass membrane protein</topology>
    </subcellularLocation>
</comment>
<feature type="domain" description="Acyltransferase 3" evidence="8">
    <location>
        <begin position="14"/>
        <end position="138"/>
    </location>
</feature>
<evidence type="ECO:0000256" key="1">
    <source>
        <dbReference type="ARBA" id="ARBA00004651"/>
    </source>
</evidence>
<protein>
    <submittedName>
        <fullName evidence="9">Acyltransferase</fullName>
    </submittedName>
</protein>
<dbReference type="RefSeq" id="WP_255065400.1">
    <property type="nucleotide sequence ID" value="NZ_JANDWZ010000009.1"/>
</dbReference>
<dbReference type="GO" id="GO:0005886">
    <property type="term" value="C:plasma membrane"/>
    <property type="evidence" value="ECO:0007669"/>
    <property type="project" value="UniProtKB-SubCell"/>
</dbReference>
<feature type="transmembrane region" description="Helical" evidence="7">
    <location>
        <begin position="12"/>
        <end position="32"/>
    </location>
</feature>
<accession>A0AAW5IKV3</accession>
<comment type="similarity">
    <text evidence="2">Belongs to the acyltransferase 3 family.</text>
</comment>
<feature type="transmembrane region" description="Helical" evidence="7">
    <location>
        <begin position="86"/>
        <end position="105"/>
    </location>
</feature>
<feature type="transmembrane region" description="Helical" evidence="7">
    <location>
        <begin position="44"/>
        <end position="65"/>
    </location>
</feature>
<keyword evidence="4 7" id="KW-0812">Transmembrane</keyword>
<evidence type="ECO:0000256" key="4">
    <source>
        <dbReference type="ARBA" id="ARBA00022692"/>
    </source>
</evidence>
<evidence type="ECO:0000256" key="3">
    <source>
        <dbReference type="ARBA" id="ARBA00022475"/>
    </source>
</evidence>
<dbReference type="EMBL" id="JANDWZ010000009">
    <property type="protein sequence ID" value="MCP9564145.1"/>
    <property type="molecule type" value="Genomic_DNA"/>
</dbReference>
<keyword evidence="9" id="KW-0808">Transferase</keyword>
<evidence type="ECO:0000256" key="5">
    <source>
        <dbReference type="ARBA" id="ARBA00022989"/>
    </source>
</evidence>
<keyword evidence="3" id="KW-1003">Cell membrane</keyword>
<evidence type="ECO:0000256" key="2">
    <source>
        <dbReference type="ARBA" id="ARBA00007400"/>
    </source>
</evidence>